<evidence type="ECO:0000313" key="3">
    <source>
        <dbReference type="Proteomes" id="UP001059617"/>
    </source>
</evidence>
<dbReference type="EMBL" id="CP073720">
    <property type="protein sequence ID" value="UWP81862.1"/>
    <property type="molecule type" value="Genomic_DNA"/>
</dbReference>
<gene>
    <name evidence="2" type="ORF">Dfulv_43370</name>
</gene>
<evidence type="ECO:0000256" key="1">
    <source>
        <dbReference type="SAM" id="MobiDB-lite"/>
    </source>
</evidence>
<feature type="region of interest" description="Disordered" evidence="1">
    <location>
        <begin position="1"/>
        <end position="179"/>
    </location>
</feature>
<dbReference type="RefSeq" id="WP_259859637.1">
    <property type="nucleotide sequence ID" value="NZ_BAAAST010000146.1"/>
</dbReference>
<organism evidence="2 3">
    <name type="scientific">Dactylosporangium fulvum</name>
    <dbReference type="NCBI Taxonomy" id="53359"/>
    <lineage>
        <taxon>Bacteria</taxon>
        <taxon>Bacillati</taxon>
        <taxon>Actinomycetota</taxon>
        <taxon>Actinomycetes</taxon>
        <taxon>Micromonosporales</taxon>
        <taxon>Micromonosporaceae</taxon>
        <taxon>Dactylosporangium</taxon>
    </lineage>
</organism>
<reference evidence="2" key="2">
    <citation type="submission" date="2022-09" db="EMBL/GenBank/DDBJ databases">
        <title>Biosynthetic gene clusters of Dactylosporangioum fulvum.</title>
        <authorList>
            <person name="Caradec T."/>
        </authorList>
    </citation>
    <scope>NUCLEOTIDE SEQUENCE</scope>
    <source>
        <strain evidence="2">NRRL B-16292</strain>
    </source>
</reference>
<proteinExistence type="predicted"/>
<accession>A0ABY5VVS3</accession>
<reference evidence="2" key="1">
    <citation type="submission" date="2021-04" db="EMBL/GenBank/DDBJ databases">
        <authorList>
            <person name="Hartkoorn R.C."/>
            <person name="Beaudoing E."/>
            <person name="Hot D."/>
        </authorList>
    </citation>
    <scope>NUCLEOTIDE SEQUENCE</scope>
    <source>
        <strain evidence="2">NRRL B-16292</strain>
    </source>
</reference>
<name>A0ABY5VVS3_9ACTN</name>
<protein>
    <submittedName>
        <fullName evidence="2">Uncharacterized protein</fullName>
    </submittedName>
</protein>
<keyword evidence="3" id="KW-1185">Reference proteome</keyword>
<dbReference type="Proteomes" id="UP001059617">
    <property type="component" value="Chromosome"/>
</dbReference>
<feature type="compositionally biased region" description="Basic and acidic residues" evidence="1">
    <location>
        <begin position="70"/>
        <end position="80"/>
    </location>
</feature>
<sequence length="179" mass="18329">MESPALGYSRSAAAQRPDEAPGGDDATQVIEGAGTTPAGLPSRAARGPVADAPSILAGPSFDGFTPIRRGVREEETEAFHPGRQAPVPSRPRHAAPGEAGELPTVDVNADEATVQFDPDATTNLGFGQHSADTDATTRIVTGPQGSAAGEATGNSADEEGERRENPPTSPWAAPPRDRG</sequence>
<evidence type="ECO:0000313" key="2">
    <source>
        <dbReference type="EMBL" id="UWP81862.1"/>
    </source>
</evidence>